<dbReference type="CDD" id="cd07822">
    <property type="entry name" value="SRPBCC_4"/>
    <property type="match status" value="1"/>
</dbReference>
<dbReference type="InterPro" id="IPR023393">
    <property type="entry name" value="START-like_dom_sf"/>
</dbReference>
<dbReference type="EMBL" id="JAULSW010000010">
    <property type="protein sequence ID" value="KAK3368550.1"/>
    <property type="molecule type" value="Genomic_DNA"/>
</dbReference>
<reference evidence="1" key="1">
    <citation type="journal article" date="2023" name="Mol. Phylogenet. Evol.">
        <title>Genome-scale phylogeny and comparative genomics of the fungal order Sordariales.</title>
        <authorList>
            <person name="Hensen N."/>
            <person name="Bonometti L."/>
            <person name="Westerberg I."/>
            <person name="Brannstrom I.O."/>
            <person name="Guillou S."/>
            <person name="Cros-Aarteil S."/>
            <person name="Calhoun S."/>
            <person name="Haridas S."/>
            <person name="Kuo A."/>
            <person name="Mondo S."/>
            <person name="Pangilinan J."/>
            <person name="Riley R."/>
            <person name="LaButti K."/>
            <person name="Andreopoulos B."/>
            <person name="Lipzen A."/>
            <person name="Chen C."/>
            <person name="Yan M."/>
            <person name="Daum C."/>
            <person name="Ng V."/>
            <person name="Clum A."/>
            <person name="Steindorff A."/>
            <person name="Ohm R.A."/>
            <person name="Martin F."/>
            <person name="Silar P."/>
            <person name="Natvig D.O."/>
            <person name="Lalanne C."/>
            <person name="Gautier V."/>
            <person name="Ament-Velasquez S.L."/>
            <person name="Kruys A."/>
            <person name="Hutchinson M.I."/>
            <person name="Powell A.J."/>
            <person name="Barry K."/>
            <person name="Miller A.N."/>
            <person name="Grigoriev I.V."/>
            <person name="Debuchy R."/>
            <person name="Gladieux P."/>
            <person name="Hiltunen Thoren M."/>
            <person name="Johannesson H."/>
        </authorList>
    </citation>
    <scope>NUCLEOTIDE SEQUENCE</scope>
    <source>
        <strain evidence="1">CBS 232.78</strain>
    </source>
</reference>
<keyword evidence="2" id="KW-1185">Reference proteome</keyword>
<accession>A0AAE0N366</accession>
<dbReference type="AlphaFoldDB" id="A0AAE0N366"/>
<dbReference type="PANTHER" id="PTHR36166:SF1">
    <property type="entry name" value="SRPBCC DOMAIN-CONTAINING PROTEIN"/>
    <property type="match status" value="1"/>
</dbReference>
<gene>
    <name evidence="1" type="ORF">B0H63DRAFT_528916</name>
</gene>
<dbReference type="SUPFAM" id="SSF55961">
    <property type="entry name" value="Bet v1-like"/>
    <property type="match status" value="1"/>
</dbReference>
<evidence type="ECO:0000313" key="1">
    <source>
        <dbReference type="EMBL" id="KAK3368550.1"/>
    </source>
</evidence>
<proteinExistence type="predicted"/>
<dbReference type="Proteomes" id="UP001285441">
    <property type="component" value="Unassembled WGS sequence"/>
</dbReference>
<dbReference type="Gene3D" id="3.30.530.20">
    <property type="match status" value="1"/>
</dbReference>
<evidence type="ECO:0000313" key="2">
    <source>
        <dbReference type="Proteomes" id="UP001285441"/>
    </source>
</evidence>
<comment type="caution">
    <text evidence="1">The sequence shown here is derived from an EMBL/GenBank/DDBJ whole genome shotgun (WGS) entry which is preliminary data.</text>
</comment>
<dbReference type="PANTHER" id="PTHR36166">
    <property type="entry name" value="CHROMOSOME 9, WHOLE GENOME SHOTGUN SEQUENCE"/>
    <property type="match status" value="1"/>
</dbReference>
<evidence type="ECO:0008006" key="3">
    <source>
        <dbReference type="Google" id="ProtNLM"/>
    </source>
</evidence>
<name>A0AAE0N366_9PEZI</name>
<protein>
    <recommendedName>
        <fullName evidence="3">SRPBCC domain-containing protein</fullName>
    </recommendedName>
</protein>
<reference evidence="1" key="2">
    <citation type="submission" date="2023-06" db="EMBL/GenBank/DDBJ databases">
        <authorList>
            <consortium name="Lawrence Berkeley National Laboratory"/>
            <person name="Haridas S."/>
            <person name="Hensen N."/>
            <person name="Bonometti L."/>
            <person name="Westerberg I."/>
            <person name="Brannstrom I.O."/>
            <person name="Guillou S."/>
            <person name="Cros-Aarteil S."/>
            <person name="Calhoun S."/>
            <person name="Kuo A."/>
            <person name="Mondo S."/>
            <person name="Pangilinan J."/>
            <person name="Riley R."/>
            <person name="LaButti K."/>
            <person name="Andreopoulos B."/>
            <person name="Lipzen A."/>
            <person name="Chen C."/>
            <person name="Yanf M."/>
            <person name="Daum C."/>
            <person name="Ng V."/>
            <person name="Clum A."/>
            <person name="Steindorff A."/>
            <person name="Ohm R."/>
            <person name="Martin F."/>
            <person name="Silar P."/>
            <person name="Natvig D."/>
            <person name="Lalanne C."/>
            <person name="Gautier V."/>
            <person name="Ament-velasquez S.L."/>
            <person name="Kruys A."/>
            <person name="Hutchinson M.I."/>
            <person name="Powell A.J."/>
            <person name="Barry K."/>
            <person name="Miller A.N."/>
            <person name="Grigoriev I.V."/>
            <person name="Debuchy R."/>
            <person name="Gladieux P."/>
            <person name="Thoren M.H."/>
            <person name="Johannesson H."/>
        </authorList>
    </citation>
    <scope>NUCLEOTIDE SEQUENCE</scope>
    <source>
        <strain evidence="1">CBS 232.78</strain>
    </source>
</reference>
<sequence>MGQTISVSAQIEIEASLAVVHSIFMDFARYKEWHECWTVEVVDRNKRPADLKVGDQLRVNMRGMPMVFHPYVGGNSSESFVWEERLPGILYGRHHFIFASSEVTPGGTTFIQREDFQGSVTVFFSQKSANDRGVSANWEAFNQALKKEAERVVALA</sequence>
<organism evidence="1 2">
    <name type="scientific">Podospora didyma</name>
    <dbReference type="NCBI Taxonomy" id="330526"/>
    <lineage>
        <taxon>Eukaryota</taxon>
        <taxon>Fungi</taxon>
        <taxon>Dikarya</taxon>
        <taxon>Ascomycota</taxon>
        <taxon>Pezizomycotina</taxon>
        <taxon>Sordariomycetes</taxon>
        <taxon>Sordariomycetidae</taxon>
        <taxon>Sordariales</taxon>
        <taxon>Podosporaceae</taxon>
        <taxon>Podospora</taxon>
    </lineage>
</organism>